<dbReference type="Proteomes" id="UP000236536">
    <property type="component" value="Chromosome"/>
</dbReference>
<evidence type="ECO:0000256" key="4">
    <source>
        <dbReference type="ARBA" id="ARBA00022747"/>
    </source>
</evidence>
<dbReference type="PROSITE" id="PS51679">
    <property type="entry name" value="SAM_MT_C5"/>
    <property type="match status" value="1"/>
</dbReference>
<keyword evidence="10" id="KW-1185">Reference proteome</keyword>
<evidence type="ECO:0000313" key="9">
    <source>
        <dbReference type="EMBL" id="AUQ96257.1"/>
    </source>
</evidence>
<evidence type="ECO:0000256" key="6">
    <source>
        <dbReference type="PROSITE-ProRule" id="PRU01016"/>
    </source>
</evidence>
<evidence type="ECO:0000256" key="1">
    <source>
        <dbReference type="ARBA" id="ARBA00022603"/>
    </source>
</evidence>
<dbReference type="EMBL" id="CP010705">
    <property type="protein sequence ID" value="AUQ96257.1"/>
    <property type="molecule type" value="Genomic_DNA"/>
</dbReference>
<dbReference type="InterPro" id="IPR018117">
    <property type="entry name" value="C5_DNA_meth_AS"/>
</dbReference>
<evidence type="ECO:0000256" key="3">
    <source>
        <dbReference type="ARBA" id="ARBA00022691"/>
    </source>
</evidence>
<proteinExistence type="inferred from homology"/>
<evidence type="ECO:0000256" key="7">
    <source>
        <dbReference type="RuleBase" id="RU000416"/>
    </source>
</evidence>
<evidence type="ECO:0000313" key="10">
    <source>
        <dbReference type="Proteomes" id="UP000236536"/>
    </source>
</evidence>
<reference evidence="9 10" key="2">
    <citation type="journal article" date="2017" name="Int. J. Syst. Evol. Microbiol.">
        <title>Adaptation of Surface-Associated Bacteria to the Open Ocean: A Genomically Distinct Subpopulation of Phaeobacter gallaeciensis Colonizes Pacific Mesozooplankton.</title>
        <authorList>
            <person name="Freese H.M."/>
            <person name="Methner A."/>
            <person name="Overmann J."/>
        </authorList>
    </citation>
    <scope>NUCLEOTIDE SEQUENCE [LARGE SCALE GENOMIC DNA]</scope>
    <source>
        <strain evidence="9 10">P66</strain>
    </source>
</reference>
<dbReference type="InterPro" id="IPR029063">
    <property type="entry name" value="SAM-dependent_MTases_sf"/>
</dbReference>
<keyword evidence="1 6" id="KW-0489">Methyltransferase</keyword>
<organism evidence="9 10">
    <name type="scientific">Phaeobacter inhibens</name>
    <dbReference type="NCBI Taxonomy" id="221822"/>
    <lineage>
        <taxon>Bacteria</taxon>
        <taxon>Pseudomonadati</taxon>
        <taxon>Pseudomonadota</taxon>
        <taxon>Alphaproteobacteria</taxon>
        <taxon>Rhodobacterales</taxon>
        <taxon>Roseobacteraceae</taxon>
        <taxon>Phaeobacter</taxon>
    </lineage>
</organism>
<evidence type="ECO:0000256" key="5">
    <source>
        <dbReference type="ARBA" id="ARBA00047422"/>
    </source>
</evidence>
<accession>A0ABM6RIH4</accession>
<keyword evidence="2 6" id="KW-0808">Transferase</keyword>
<evidence type="ECO:0000256" key="8">
    <source>
        <dbReference type="RuleBase" id="RU000417"/>
    </source>
</evidence>
<gene>
    <name evidence="9" type="primary">naeIM_2</name>
    <name evidence="9" type="ORF">PhaeoP66_03522</name>
</gene>
<dbReference type="PANTHER" id="PTHR10629">
    <property type="entry name" value="CYTOSINE-SPECIFIC METHYLTRANSFERASE"/>
    <property type="match status" value="1"/>
</dbReference>
<dbReference type="Pfam" id="PF00145">
    <property type="entry name" value="DNA_methylase"/>
    <property type="match status" value="1"/>
</dbReference>
<keyword evidence="4" id="KW-0680">Restriction system</keyword>
<sequence length="375" mass="40905">MANVVDLFAGCGGLSLGAARAGLHPSLAVELDNHASAAHSKNFPQCKTAVLDLSKVESRDIGSLVGSKPDLVVGGPPCQGFSYIGKRDQNDPRNNLLDKFFEIVADIKPRAFMMENVPGLLDQSNQQFLEKAINRVADRYTILAPTVLDAADFGAATRRKRVIIVGYDSASVNRISLECIKNACSPSTTVREALAGLPEPNSTDIGKLELADTPYVRLINRTTESVGCQEKIQAFLNGFVSGLETTRHTDVVRERFRGTLPGQTEQTSRFFRLHPDQPARTLRAGTGADRGSFQSARPIHFLSPRVVTVREAARIQGFPDWFDFHPTKWHSHRMIGNSVSPIFAEAVLKVLADALGINTEQSRLFGDQIPTDAVA</sequence>
<comment type="catalytic activity">
    <reaction evidence="5 8">
        <text>a 2'-deoxycytidine in DNA + S-adenosyl-L-methionine = a 5-methyl-2'-deoxycytidine in DNA + S-adenosyl-L-homocysteine + H(+)</text>
        <dbReference type="Rhea" id="RHEA:13681"/>
        <dbReference type="Rhea" id="RHEA-COMP:11369"/>
        <dbReference type="Rhea" id="RHEA-COMP:11370"/>
        <dbReference type="ChEBI" id="CHEBI:15378"/>
        <dbReference type="ChEBI" id="CHEBI:57856"/>
        <dbReference type="ChEBI" id="CHEBI:59789"/>
        <dbReference type="ChEBI" id="CHEBI:85452"/>
        <dbReference type="ChEBI" id="CHEBI:85454"/>
        <dbReference type="EC" id="2.1.1.37"/>
    </reaction>
</comment>
<name>A0ABM6RIH4_9RHOB</name>
<dbReference type="PRINTS" id="PR00105">
    <property type="entry name" value="C5METTRFRASE"/>
</dbReference>
<dbReference type="InterPro" id="IPR050390">
    <property type="entry name" value="C5-Methyltransferase"/>
</dbReference>
<evidence type="ECO:0000256" key="2">
    <source>
        <dbReference type="ARBA" id="ARBA00022679"/>
    </source>
</evidence>
<dbReference type="EC" id="2.1.1.37" evidence="8"/>
<dbReference type="Gene3D" id="3.40.50.150">
    <property type="entry name" value="Vaccinia Virus protein VP39"/>
    <property type="match status" value="1"/>
</dbReference>
<dbReference type="RefSeq" id="WP_102875141.1">
    <property type="nucleotide sequence ID" value="NZ_CP010599.1"/>
</dbReference>
<dbReference type="GO" id="GO:0032259">
    <property type="term" value="P:methylation"/>
    <property type="evidence" value="ECO:0007669"/>
    <property type="project" value="UniProtKB-KW"/>
</dbReference>
<dbReference type="GO" id="GO:0003886">
    <property type="term" value="F:DNA (cytosine-5-)-methyltransferase activity"/>
    <property type="evidence" value="ECO:0007669"/>
    <property type="project" value="UniProtKB-EC"/>
</dbReference>
<dbReference type="SUPFAM" id="SSF53335">
    <property type="entry name" value="S-adenosyl-L-methionine-dependent methyltransferases"/>
    <property type="match status" value="1"/>
</dbReference>
<reference evidence="9 10" key="1">
    <citation type="journal article" date="2017" name="Genome Biol. Evol.">
        <title>Trajectories and Drivers of Genome Evolution in Surface-Associated Marine Phaeobacter.</title>
        <authorList>
            <person name="Freese H.M."/>
            <person name="Sikorski J."/>
            <person name="Bunk B."/>
            <person name="Scheuner C."/>
            <person name="Meier-Kolthoff J.P."/>
            <person name="Sproer C."/>
            <person name="Gram L."/>
            <person name="Overmann J."/>
        </authorList>
    </citation>
    <scope>NUCLEOTIDE SEQUENCE [LARGE SCALE GENOMIC DNA]</scope>
    <source>
        <strain evidence="9 10">P66</strain>
    </source>
</reference>
<feature type="active site" evidence="6">
    <location>
        <position position="78"/>
    </location>
</feature>
<dbReference type="Gene3D" id="3.90.120.10">
    <property type="entry name" value="DNA Methylase, subunit A, domain 2"/>
    <property type="match status" value="1"/>
</dbReference>
<keyword evidence="3 6" id="KW-0949">S-adenosyl-L-methionine</keyword>
<protein>
    <recommendedName>
        <fullName evidence="8">Cytosine-specific methyltransferase</fullName>
        <ecNumber evidence="8">2.1.1.37</ecNumber>
    </recommendedName>
</protein>
<dbReference type="PANTHER" id="PTHR10629:SF52">
    <property type="entry name" value="DNA (CYTOSINE-5)-METHYLTRANSFERASE 1"/>
    <property type="match status" value="1"/>
</dbReference>
<dbReference type="NCBIfam" id="TIGR00675">
    <property type="entry name" value="dcm"/>
    <property type="match status" value="1"/>
</dbReference>
<dbReference type="InterPro" id="IPR001525">
    <property type="entry name" value="C5_MeTfrase"/>
</dbReference>
<comment type="similarity">
    <text evidence="6 7">Belongs to the class I-like SAM-binding methyltransferase superfamily. C5-methyltransferase family.</text>
</comment>
<dbReference type="PROSITE" id="PS00094">
    <property type="entry name" value="C5_MTASE_1"/>
    <property type="match status" value="1"/>
</dbReference>